<evidence type="ECO:0000256" key="1">
    <source>
        <dbReference type="SAM" id="Phobius"/>
    </source>
</evidence>
<keyword evidence="3" id="KW-1185">Reference proteome</keyword>
<evidence type="ECO:0000313" key="2">
    <source>
        <dbReference type="EMBL" id="QCX38036.1"/>
    </source>
</evidence>
<keyword evidence="1" id="KW-1133">Transmembrane helix</keyword>
<dbReference type="AlphaFoldDB" id="A0A5B7TSD2"/>
<evidence type="ECO:0000313" key="3">
    <source>
        <dbReference type="Proteomes" id="UP000306229"/>
    </source>
</evidence>
<sequence>MIPTTIEFNILYIAYAVMFVFLAYNLFSAEHKNFYKWNALCFAIYSLIMLYVLLDSTNLRYGNSLGVLFFGAIFVLTHVVIMGCIKLYNTSKLKKTSTSTDVQN</sequence>
<feature type="transmembrane region" description="Helical" evidence="1">
    <location>
        <begin position="34"/>
        <end position="54"/>
    </location>
</feature>
<keyword evidence="1" id="KW-0812">Transmembrane</keyword>
<dbReference type="Proteomes" id="UP000306229">
    <property type="component" value="Chromosome"/>
</dbReference>
<proteinExistence type="predicted"/>
<dbReference type="KEGG" id="fbe:FF125_06190"/>
<dbReference type="RefSeq" id="WP_138948947.1">
    <property type="nucleotide sequence ID" value="NZ_CP040749.1"/>
</dbReference>
<protein>
    <submittedName>
        <fullName evidence="2">Uncharacterized protein</fullName>
    </submittedName>
</protein>
<accession>A0A5B7TSD2</accession>
<dbReference type="OrthoDB" id="9939698at2"/>
<reference evidence="2 3" key="1">
    <citation type="submission" date="2019-05" db="EMBL/GenBank/DDBJ databases">
        <title>Algicella ahnfeltiae gen. nov., sp. nov., a novel marine bacterium of the family Flavobacteriaceae isolated from a red alga.</title>
        <authorList>
            <person name="Nedashkovskaya O.I."/>
            <person name="Kukhlevskiy A.D."/>
            <person name="Kim S.-G."/>
            <person name="Zhukova N.V."/>
            <person name="Mikhailov V.V."/>
        </authorList>
    </citation>
    <scope>NUCLEOTIDE SEQUENCE [LARGE SCALE GENOMIC DNA]</scope>
    <source>
        <strain evidence="2 3">10Alg115</strain>
    </source>
</reference>
<feature type="transmembrane region" description="Helical" evidence="1">
    <location>
        <begin position="6"/>
        <end position="27"/>
    </location>
</feature>
<name>A0A5B7TSD2_9FLAO</name>
<dbReference type="EMBL" id="CP040749">
    <property type="protein sequence ID" value="QCX38036.1"/>
    <property type="molecule type" value="Genomic_DNA"/>
</dbReference>
<organism evidence="2 3">
    <name type="scientific">Aureibaculum algae</name>
    <dbReference type="NCBI Taxonomy" id="2584122"/>
    <lineage>
        <taxon>Bacteria</taxon>
        <taxon>Pseudomonadati</taxon>
        <taxon>Bacteroidota</taxon>
        <taxon>Flavobacteriia</taxon>
        <taxon>Flavobacteriales</taxon>
        <taxon>Flavobacteriaceae</taxon>
        <taxon>Aureibaculum</taxon>
    </lineage>
</organism>
<feature type="transmembrane region" description="Helical" evidence="1">
    <location>
        <begin position="66"/>
        <end position="88"/>
    </location>
</feature>
<keyword evidence="1" id="KW-0472">Membrane</keyword>
<gene>
    <name evidence="2" type="ORF">FF125_06190</name>
</gene>